<evidence type="ECO:0000256" key="3">
    <source>
        <dbReference type="ARBA" id="ARBA00022452"/>
    </source>
</evidence>
<protein>
    <submittedName>
        <fullName evidence="9">Outer membrane receptor for ferrienterochelin and colicins</fullName>
    </submittedName>
</protein>
<dbReference type="InterPro" id="IPR008969">
    <property type="entry name" value="CarboxyPept-like_regulatory"/>
</dbReference>
<dbReference type="InterPro" id="IPR057601">
    <property type="entry name" value="Oar-like_b-barrel"/>
</dbReference>
<evidence type="ECO:0000259" key="8">
    <source>
        <dbReference type="Pfam" id="PF25183"/>
    </source>
</evidence>
<reference evidence="9 10" key="1">
    <citation type="journal article" date="2016" name="Genome Announc.">
        <title>First Complete Genome Sequence of a Subdivision 6 Acidobacterium Strain.</title>
        <authorList>
            <person name="Huang S."/>
            <person name="Vieira S."/>
            <person name="Bunk B."/>
            <person name="Riedel T."/>
            <person name="Sproer C."/>
            <person name="Overmann J."/>
        </authorList>
    </citation>
    <scope>NUCLEOTIDE SEQUENCE [LARGE SCALE GENOMIC DNA]</scope>
    <source>
        <strain evidence="10">DSM 100886 HEG_-6_39</strain>
    </source>
</reference>
<keyword evidence="7" id="KW-0732">Signal</keyword>
<dbReference type="Gene3D" id="2.60.40.1120">
    <property type="entry name" value="Carboxypeptidase-like, regulatory domain"/>
    <property type="match status" value="1"/>
</dbReference>
<dbReference type="EMBL" id="CP015136">
    <property type="protein sequence ID" value="AMY07005.1"/>
    <property type="molecule type" value="Genomic_DNA"/>
</dbReference>
<dbReference type="GO" id="GO:0015344">
    <property type="term" value="F:siderophore uptake transmembrane transporter activity"/>
    <property type="evidence" value="ECO:0007669"/>
    <property type="project" value="TreeGrafter"/>
</dbReference>
<dbReference type="InterPro" id="IPR039426">
    <property type="entry name" value="TonB-dep_rcpt-like"/>
</dbReference>
<dbReference type="Pfam" id="PF25183">
    <property type="entry name" value="OMP_b-brl_4"/>
    <property type="match status" value="1"/>
</dbReference>
<evidence type="ECO:0000256" key="5">
    <source>
        <dbReference type="ARBA" id="ARBA00023136"/>
    </source>
</evidence>
<dbReference type="AlphaFoldDB" id="A0A143PER0"/>
<feature type="domain" description="TonB-dependent transporter Oar-like beta-barrel" evidence="8">
    <location>
        <begin position="248"/>
        <end position="1162"/>
    </location>
</feature>
<keyword evidence="6" id="KW-0998">Cell outer membrane</keyword>
<name>A0A143PER0_LUTPR</name>
<proteinExistence type="predicted"/>
<dbReference type="SUPFAM" id="SSF49464">
    <property type="entry name" value="Carboxypeptidase regulatory domain-like"/>
    <property type="match status" value="1"/>
</dbReference>
<evidence type="ECO:0000256" key="2">
    <source>
        <dbReference type="ARBA" id="ARBA00022448"/>
    </source>
</evidence>
<keyword evidence="9" id="KW-0675">Receptor</keyword>
<gene>
    <name evidence="9" type="ORF">LuPra_00169</name>
</gene>
<keyword evidence="4" id="KW-0812">Transmembrane</keyword>
<dbReference type="GO" id="GO:0044718">
    <property type="term" value="P:siderophore transmembrane transport"/>
    <property type="evidence" value="ECO:0007669"/>
    <property type="project" value="TreeGrafter"/>
</dbReference>
<dbReference type="Gene3D" id="2.40.170.20">
    <property type="entry name" value="TonB-dependent receptor, beta-barrel domain"/>
    <property type="match status" value="1"/>
</dbReference>
<dbReference type="PANTHER" id="PTHR30069">
    <property type="entry name" value="TONB-DEPENDENT OUTER MEMBRANE RECEPTOR"/>
    <property type="match status" value="1"/>
</dbReference>
<keyword evidence="10" id="KW-1185">Reference proteome</keyword>
<keyword evidence="5" id="KW-0472">Membrane</keyword>
<dbReference type="OrthoDB" id="127080at2"/>
<dbReference type="Proteomes" id="UP000076079">
    <property type="component" value="Chromosome"/>
</dbReference>
<dbReference type="KEGG" id="abac:LuPra_00169"/>
<dbReference type="InterPro" id="IPR036942">
    <property type="entry name" value="Beta-barrel_TonB_sf"/>
</dbReference>
<evidence type="ECO:0000313" key="9">
    <source>
        <dbReference type="EMBL" id="AMY07005.1"/>
    </source>
</evidence>
<keyword evidence="3" id="KW-1134">Transmembrane beta strand</keyword>
<dbReference type="Pfam" id="PF13620">
    <property type="entry name" value="CarboxypepD_reg"/>
    <property type="match status" value="1"/>
</dbReference>
<dbReference type="STRING" id="1855912.LuPra_00169"/>
<evidence type="ECO:0000313" key="10">
    <source>
        <dbReference type="Proteomes" id="UP000076079"/>
    </source>
</evidence>
<evidence type="ECO:0000256" key="6">
    <source>
        <dbReference type="ARBA" id="ARBA00023237"/>
    </source>
</evidence>
<accession>A0A143PER0</accession>
<comment type="subcellular location">
    <subcellularLocation>
        <location evidence="1">Cell outer membrane</location>
        <topology evidence="1">Multi-pass membrane protein</topology>
    </subcellularLocation>
</comment>
<dbReference type="PANTHER" id="PTHR30069:SF46">
    <property type="entry name" value="OAR PROTEIN"/>
    <property type="match status" value="1"/>
</dbReference>
<evidence type="ECO:0000256" key="4">
    <source>
        <dbReference type="ARBA" id="ARBA00022692"/>
    </source>
</evidence>
<dbReference type="GO" id="GO:0009279">
    <property type="term" value="C:cell outer membrane"/>
    <property type="evidence" value="ECO:0007669"/>
    <property type="project" value="UniProtKB-SubCell"/>
</dbReference>
<evidence type="ECO:0000256" key="7">
    <source>
        <dbReference type="SAM" id="SignalP"/>
    </source>
</evidence>
<feature type="chain" id="PRO_5007511181" evidence="7">
    <location>
        <begin position="29"/>
        <end position="1169"/>
    </location>
</feature>
<organism evidence="9 10">
    <name type="scientific">Luteitalea pratensis</name>
    <dbReference type="NCBI Taxonomy" id="1855912"/>
    <lineage>
        <taxon>Bacteria</taxon>
        <taxon>Pseudomonadati</taxon>
        <taxon>Acidobacteriota</taxon>
        <taxon>Vicinamibacteria</taxon>
        <taxon>Vicinamibacterales</taxon>
        <taxon>Vicinamibacteraceae</taxon>
        <taxon>Luteitalea</taxon>
    </lineage>
</organism>
<dbReference type="RefSeq" id="WP_110169015.1">
    <property type="nucleotide sequence ID" value="NZ_CP015136.1"/>
</dbReference>
<reference evidence="10" key="2">
    <citation type="submission" date="2016-04" db="EMBL/GenBank/DDBJ databases">
        <title>First Complete Genome Sequence of a Subdivision 6 Acidobacterium.</title>
        <authorList>
            <person name="Huang S."/>
            <person name="Vieira S."/>
            <person name="Bunk B."/>
            <person name="Riedel T."/>
            <person name="Sproeer C."/>
            <person name="Overmann J."/>
        </authorList>
    </citation>
    <scope>NUCLEOTIDE SEQUENCE [LARGE SCALE GENOMIC DNA]</scope>
    <source>
        <strain evidence="10">DSM 100886 HEG_-6_39</strain>
    </source>
</reference>
<feature type="signal peptide" evidence="7">
    <location>
        <begin position="1"/>
        <end position="28"/>
    </location>
</feature>
<dbReference type="SUPFAM" id="SSF56935">
    <property type="entry name" value="Porins"/>
    <property type="match status" value="1"/>
</dbReference>
<evidence type="ECO:0000256" key="1">
    <source>
        <dbReference type="ARBA" id="ARBA00004571"/>
    </source>
</evidence>
<keyword evidence="2" id="KW-0813">Transport</keyword>
<sequence length="1169" mass="128360" precursor="true">MTTYRSGVRWLVFAAAALAFTLAAPAAAQDYRARVQGTVRDNSTAVLPGVAVTLTNDATGVVASRTSDGNGHYLFDFVDPGVYTVGAALDGFKTVQQRAVRVTQRGDLTVDLQLELGAVTETVTVEVAPVTVQFNTSSAQLTVEQQLLDQMPIPGRNPYNISGLDPTVVVSPATNENRPYHHAYANDYDAGGGTRRANDVLLDGVPLGASYKTSYTPAVDAVEQITISKNSVDAENGNSLGGIISLNMKSGTNVFRGSTYANFRSPSMNARTDPTLVTAPGATPLRGSDLKMYGGTLGGPILKNRLFSFTSFEQWDDSRPLSIVRTVPTELERGGDFSRSALNGAIRTIYNPFTSSLDPANGRVIRSPFPGNVIPSSLFDPVAVKMLAAIPLPNLAGNVDNWQGSVDEKVNYWNFSQRVDMTVTDAVKVFARVGVFKADLYQENPISSGAGFFPLSGSNRDGMSLAGDAVWVMSKNTTLNVRGSYYNMVDEFYNPSLLLGEEGLNNYWSNNWYSSLYNSGYVYYPALDVTSGTGTGTGNRLGRQGREWYQHPDAWNLSARMNWYAGTHNLKWGGETRAYFGEAARFEPINLVFNSTLTANSSDSPLVATSGNQWATFLLGALDNQTSARLVPLQTTNLRGYSAYLQDDWRVSDRLTVNLGVRWEYETGATDPDNRLSQGLDLTQPIPEMQSTPPAMPSNAAQLMASKGYGWTYNGAWQFATEQSPRAWDTAWANFMPRFGINYRIGDDAVLRFAYARFMMPISNVRDTLGDFVSQYTGYAQTTTSLGLSNGQPQQLLANPFPANNPVQEPTGQALGRYTGLGGAVSYDQYALRPQINDRLNLSFQKEVWGGTVLEGSYFFNYGTRVPYTVNLNMRDPAFTYEQGAALNAQVTNPFRNYLTPETFPGPLRNNATVTLGSLLVPYPQYGAITQTNTNGGRTMTTHSYEVRAQHPFSHGVSFLVAYAFQRDRIQNWLGDVEQYQVMTTSGQEGWEWQPANPALPEHRLTAALTWQLPVGRDRAYLADAPLLVDYIIGGWQYTTSLRAYSGRPVLFTNANAVSGDPTLDDPSRALWFDTTKFATQPAFTPRTNPVFYDGLNGPGAWFVDMTLTKSFPIGHYRLEARAEAYNALNHNVWDQPDTTFGGGTFGQVTRKRTDASGREIQLGLRFVF</sequence>